<dbReference type="GeneID" id="79805812"/>
<name>A0A2N5NWQ3_MEDGN</name>
<sequence length="123" mass="14744">MQKRDLIQANASLENLRQNLDMKDFAKEILLEENYNKFIRSYKFTFWFQLIGVLAGFIVPSVVLLVIFKEFIYCAFGATIGIFWMCVWMLLSMVIPPTRIYRKFAKWYRKSDVSIRDLDEIFY</sequence>
<dbReference type="EMBL" id="QSIR01000029">
    <property type="protein sequence ID" value="RHD03013.1"/>
    <property type="molecule type" value="Genomic_DNA"/>
</dbReference>
<protein>
    <submittedName>
        <fullName evidence="1">Uncharacterized protein</fullName>
    </submittedName>
</protein>
<dbReference type="RefSeq" id="WP_005335762.1">
    <property type="nucleotide sequence ID" value="NZ_NIHP01000054.1"/>
</dbReference>
<proteinExistence type="predicted"/>
<evidence type="ECO:0000313" key="1">
    <source>
        <dbReference type="EMBL" id="RHD03013.1"/>
    </source>
</evidence>
<accession>A0A2N5NWQ3</accession>
<gene>
    <name evidence="1" type="ORF">DW812_14915</name>
</gene>
<organism evidence="1 2">
    <name type="scientific">Mediterraneibacter gnavus</name>
    <name type="common">Ruminococcus gnavus</name>
    <dbReference type="NCBI Taxonomy" id="33038"/>
    <lineage>
        <taxon>Bacteria</taxon>
        <taxon>Bacillati</taxon>
        <taxon>Bacillota</taxon>
        <taxon>Clostridia</taxon>
        <taxon>Lachnospirales</taxon>
        <taxon>Lachnospiraceae</taxon>
        <taxon>Mediterraneibacter</taxon>
    </lineage>
</organism>
<evidence type="ECO:0000313" key="2">
    <source>
        <dbReference type="Proteomes" id="UP000284472"/>
    </source>
</evidence>
<dbReference type="Proteomes" id="UP000284472">
    <property type="component" value="Unassembled WGS sequence"/>
</dbReference>
<comment type="caution">
    <text evidence="1">The sequence shown here is derived from an EMBL/GenBank/DDBJ whole genome shotgun (WGS) entry which is preliminary data.</text>
</comment>
<dbReference type="AlphaFoldDB" id="A0A2N5NWQ3"/>
<reference evidence="1 2" key="1">
    <citation type="submission" date="2018-08" db="EMBL/GenBank/DDBJ databases">
        <title>A genome reference for cultivated species of the human gut microbiota.</title>
        <authorList>
            <person name="Zou Y."/>
            <person name="Xue W."/>
            <person name="Luo G."/>
        </authorList>
    </citation>
    <scope>NUCLEOTIDE SEQUENCE [LARGE SCALE GENOMIC DNA]</scope>
    <source>
        <strain evidence="1 2">AM32-6</strain>
    </source>
</reference>